<dbReference type="InterPro" id="IPR002641">
    <property type="entry name" value="PNPLA_dom"/>
</dbReference>
<feature type="short sequence motif" description="GXGXXG" evidence="2">
    <location>
        <begin position="12"/>
        <end position="17"/>
    </location>
</feature>
<proteinExistence type="predicted"/>
<dbReference type="RefSeq" id="WP_070115880.1">
    <property type="nucleotide sequence ID" value="NZ_CAXATG010000002.1"/>
</dbReference>
<protein>
    <submittedName>
        <fullName evidence="4">Patatin</fullName>
    </submittedName>
</protein>
<dbReference type="Gene3D" id="3.40.1090.10">
    <property type="entry name" value="Cytosolic phospholipase A2 catalytic domain"/>
    <property type="match status" value="2"/>
</dbReference>
<accession>A0A1E8CJ22</accession>
<dbReference type="STRING" id="1524254.PHACT_03180"/>
<dbReference type="SUPFAM" id="SSF52151">
    <property type="entry name" value="FabD/lysophospholipase-like"/>
    <property type="match status" value="1"/>
</dbReference>
<dbReference type="CDD" id="cd07207">
    <property type="entry name" value="Pat_ExoU_VipD_like"/>
    <property type="match status" value="1"/>
</dbReference>
<evidence type="ECO:0000313" key="4">
    <source>
        <dbReference type="EMBL" id="OFE12257.1"/>
    </source>
</evidence>
<feature type="active site" description="Proton acceptor" evidence="2">
    <location>
        <position position="182"/>
    </location>
</feature>
<evidence type="ECO:0000256" key="1">
    <source>
        <dbReference type="ARBA" id="ARBA00023098"/>
    </source>
</evidence>
<sequence length="344" mass="38856">MTTQFRNLTFEGGGVKGIAYIGAMQILEGRGVLPGIRRVGGTSAGAINALIFALGYSIAEQQEILRSTDFHKFMDDSFGLIRDVRRLSRQFGWHKGDFFESWIGALIEKRLGSRHATFADLSAAGLPELYVIGTNLSSGFAEVFSAERHPDLELATAVRISMSIPLFFSAMRHGEREDVYVDGGVQLNYPVKLFDRERYIDLENEAEAVRATAYYNRENARFQLKQPGRSPYVYNRQTLGMRLDSAEEVALYRYDEPLSGKPIKSFSDYARALLGALMNAQENSHLHSDDWQRTVYINTLDVGTVDFDLSDDKKRALIEEGISGTERYFDWFEDPAETPVNRLE</sequence>
<dbReference type="InterPro" id="IPR016035">
    <property type="entry name" value="Acyl_Trfase/lysoPLipase"/>
</dbReference>
<dbReference type="AlphaFoldDB" id="A0A1E8CJ22"/>
<feature type="domain" description="PNPLA" evidence="3">
    <location>
        <begin position="8"/>
        <end position="195"/>
    </location>
</feature>
<keyword evidence="2" id="KW-0442">Lipid degradation</keyword>
<gene>
    <name evidence="4" type="ORF">PHACT_03180</name>
</gene>
<reference evidence="5" key="1">
    <citation type="submission" date="2016-07" db="EMBL/GenBank/DDBJ databases">
        <authorList>
            <person name="Florea S."/>
            <person name="Webb J.S."/>
            <person name="Jaromczyk J."/>
            <person name="Schardl C.L."/>
        </authorList>
    </citation>
    <scope>NUCLEOTIDE SEQUENCE [LARGE SCALE GENOMIC DNA]</scope>
    <source>
        <strain evidence="5">KCTC 42131</strain>
    </source>
</reference>
<dbReference type="GO" id="GO:0016787">
    <property type="term" value="F:hydrolase activity"/>
    <property type="evidence" value="ECO:0007669"/>
    <property type="project" value="UniProtKB-UniRule"/>
</dbReference>
<keyword evidence="2" id="KW-0378">Hydrolase</keyword>
<feature type="short sequence motif" description="GXSXG" evidence="2">
    <location>
        <begin position="41"/>
        <end position="45"/>
    </location>
</feature>
<keyword evidence="1 2" id="KW-0443">Lipid metabolism</keyword>
<keyword evidence="5" id="KW-1185">Reference proteome</keyword>
<feature type="short sequence motif" description="DGA/G" evidence="2">
    <location>
        <begin position="182"/>
        <end position="184"/>
    </location>
</feature>
<dbReference type="GO" id="GO:0016042">
    <property type="term" value="P:lipid catabolic process"/>
    <property type="evidence" value="ECO:0007669"/>
    <property type="project" value="UniProtKB-UniRule"/>
</dbReference>
<evidence type="ECO:0000259" key="3">
    <source>
        <dbReference type="PROSITE" id="PS51635"/>
    </source>
</evidence>
<dbReference type="InterPro" id="IPR052580">
    <property type="entry name" value="Lipid_Hydrolase"/>
</dbReference>
<dbReference type="Proteomes" id="UP000175669">
    <property type="component" value="Unassembled WGS sequence"/>
</dbReference>
<dbReference type="PANTHER" id="PTHR46394:SF1">
    <property type="entry name" value="PNPLA DOMAIN-CONTAINING PROTEIN"/>
    <property type="match status" value="1"/>
</dbReference>
<evidence type="ECO:0000256" key="2">
    <source>
        <dbReference type="PROSITE-ProRule" id="PRU01161"/>
    </source>
</evidence>
<dbReference type="OrthoDB" id="8541087at2"/>
<dbReference type="EMBL" id="MASR01000001">
    <property type="protein sequence ID" value="OFE12257.1"/>
    <property type="molecule type" value="Genomic_DNA"/>
</dbReference>
<evidence type="ECO:0000313" key="5">
    <source>
        <dbReference type="Proteomes" id="UP000175669"/>
    </source>
</evidence>
<dbReference type="PROSITE" id="PS51635">
    <property type="entry name" value="PNPLA"/>
    <property type="match status" value="1"/>
</dbReference>
<organism evidence="4 5">
    <name type="scientific">Pseudohongiella acticola</name>
    <dbReference type="NCBI Taxonomy" id="1524254"/>
    <lineage>
        <taxon>Bacteria</taxon>
        <taxon>Pseudomonadati</taxon>
        <taxon>Pseudomonadota</taxon>
        <taxon>Gammaproteobacteria</taxon>
        <taxon>Pseudomonadales</taxon>
        <taxon>Pseudohongiellaceae</taxon>
        <taxon>Pseudohongiella</taxon>
    </lineage>
</organism>
<feature type="active site" description="Nucleophile" evidence="2">
    <location>
        <position position="43"/>
    </location>
</feature>
<name>A0A1E8CJ22_9GAMM</name>
<dbReference type="PANTHER" id="PTHR46394">
    <property type="entry name" value="ANNEXIN"/>
    <property type="match status" value="1"/>
</dbReference>
<comment type="caution">
    <text evidence="4">The sequence shown here is derived from an EMBL/GenBank/DDBJ whole genome shotgun (WGS) entry which is preliminary data.</text>
</comment>
<dbReference type="Pfam" id="PF01734">
    <property type="entry name" value="Patatin"/>
    <property type="match status" value="1"/>
</dbReference>